<evidence type="ECO:0000313" key="1">
    <source>
        <dbReference type="EMBL" id="KAI8570243.1"/>
    </source>
</evidence>
<accession>A0ACC0PWW7</accession>
<gene>
    <name evidence="1" type="ORF">RHMOL_Rhmol01G0019100</name>
</gene>
<organism evidence="1 2">
    <name type="scientific">Rhododendron molle</name>
    <name type="common">Chinese azalea</name>
    <name type="synonym">Azalea mollis</name>
    <dbReference type="NCBI Taxonomy" id="49168"/>
    <lineage>
        <taxon>Eukaryota</taxon>
        <taxon>Viridiplantae</taxon>
        <taxon>Streptophyta</taxon>
        <taxon>Embryophyta</taxon>
        <taxon>Tracheophyta</taxon>
        <taxon>Spermatophyta</taxon>
        <taxon>Magnoliopsida</taxon>
        <taxon>eudicotyledons</taxon>
        <taxon>Gunneridae</taxon>
        <taxon>Pentapetalae</taxon>
        <taxon>asterids</taxon>
        <taxon>Ericales</taxon>
        <taxon>Ericaceae</taxon>
        <taxon>Ericoideae</taxon>
        <taxon>Rhodoreae</taxon>
        <taxon>Rhododendron</taxon>
    </lineage>
</organism>
<sequence>MADWVATVVLAKLSDAQGDREKSNGLWAIWAPLLLLHLGGPDTITAYSLEDTQLWMRHLLGLVVQLSVAVYVILMSWKNSWFSFMSLPAFAAGVIKYGERTWVLKWVSDDKYLHRISIGPLMYRNSTARHEYVRVLVLAYKHLDQFMKYLVGSGGFSSGI</sequence>
<proteinExistence type="predicted"/>
<evidence type="ECO:0000313" key="2">
    <source>
        <dbReference type="Proteomes" id="UP001062846"/>
    </source>
</evidence>
<comment type="caution">
    <text evidence="1">The sequence shown here is derived from an EMBL/GenBank/DDBJ whole genome shotgun (WGS) entry which is preliminary data.</text>
</comment>
<name>A0ACC0PWW7_RHOML</name>
<dbReference type="Proteomes" id="UP001062846">
    <property type="component" value="Chromosome 1"/>
</dbReference>
<protein>
    <submittedName>
        <fullName evidence="1">Uncharacterized protein</fullName>
    </submittedName>
</protein>
<keyword evidence="2" id="KW-1185">Reference proteome</keyword>
<dbReference type="EMBL" id="CM046388">
    <property type="protein sequence ID" value="KAI8570243.1"/>
    <property type="molecule type" value="Genomic_DNA"/>
</dbReference>
<reference evidence="1" key="1">
    <citation type="submission" date="2022-02" db="EMBL/GenBank/DDBJ databases">
        <title>Plant Genome Project.</title>
        <authorList>
            <person name="Zhang R.-G."/>
        </authorList>
    </citation>
    <scope>NUCLEOTIDE SEQUENCE</scope>
    <source>
        <strain evidence="1">AT1</strain>
    </source>
</reference>